<keyword evidence="2" id="KW-1185">Reference proteome</keyword>
<dbReference type="Gene3D" id="3.40.1490.10">
    <property type="entry name" value="Bit1"/>
    <property type="match status" value="1"/>
</dbReference>
<dbReference type="RefSeq" id="WP_398278568.1">
    <property type="nucleotide sequence ID" value="NZ_JBITLV010000002.1"/>
</dbReference>
<evidence type="ECO:0000313" key="1">
    <source>
        <dbReference type="EMBL" id="MFI7587274.1"/>
    </source>
</evidence>
<evidence type="ECO:0008006" key="3">
    <source>
        <dbReference type="Google" id="ProtNLM"/>
    </source>
</evidence>
<reference evidence="1 2" key="1">
    <citation type="submission" date="2024-10" db="EMBL/GenBank/DDBJ databases">
        <title>The Natural Products Discovery Center: Release of the First 8490 Sequenced Strains for Exploring Actinobacteria Biosynthetic Diversity.</title>
        <authorList>
            <person name="Kalkreuter E."/>
            <person name="Kautsar S.A."/>
            <person name="Yang D."/>
            <person name="Bader C.D."/>
            <person name="Teijaro C.N."/>
            <person name="Fluegel L."/>
            <person name="Davis C.M."/>
            <person name="Simpson J.R."/>
            <person name="Lauterbach L."/>
            <person name="Steele A.D."/>
            <person name="Gui C."/>
            <person name="Meng S."/>
            <person name="Li G."/>
            <person name="Viehrig K."/>
            <person name="Ye F."/>
            <person name="Su P."/>
            <person name="Kiefer A.F."/>
            <person name="Nichols A."/>
            <person name="Cepeda A.J."/>
            <person name="Yan W."/>
            <person name="Fan B."/>
            <person name="Jiang Y."/>
            <person name="Adhikari A."/>
            <person name="Zheng C.-J."/>
            <person name="Schuster L."/>
            <person name="Cowan T.M."/>
            <person name="Smanski M.J."/>
            <person name="Chevrette M.G."/>
            <person name="De Carvalho L.P.S."/>
            <person name="Shen B."/>
        </authorList>
    </citation>
    <scope>NUCLEOTIDE SEQUENCE [LARGE SCALE GENOMIC DNA]</scope>
    <source>
        <strain evidence="1 2">NPDC049639</strain>
    </source>
</reference>
<proteinExistence type="predicted"/>
<dbReference type="SUPFAM" id="SSF102462">
    <property type="entry name" value="Peptidyl-tRNA hydrolase II"/>
    <property type="match status" value="1"/>
</dbReference>
<accession>A0ABW8ALN0</accession>
<comment type="caution">
    <text evidence="1">The sequence shown here is derived from an EMBL/GenBank/DDBJ whole genome shotgun (WGS) entry which is preliminary data.</text>
</comment>
<dbReference type="InterPro" id="IPR023476">
    <property type="entry name" value="Pep_tRNA_hydro_II_dom_sf"/>
</dbReference>
<organism evidence="1 2">
    <name type="scientific">Spongisporangium articulatum</name>
    <dbReference type="NCBI Taxonomy" id="3362603"/>
    <lineage>
        <taxon>Bacteria</taxon>
        <taxon>Bacillati</taxon>
        <taxon>Actinomycetota</taxon>
        <taxon>Actinomycetes</taxon>
        <taxon>Kineosporiales</taxon>
        <taxon>Kineosporiaceae</taxon>
        <taxon>Spongisporangium</taxon>
    </lineage>
</organism>
<dbReference type="Proteomes" id="UP001612915">
    <property type="component" value="Unassembled WGS sequence"/>
</dbReference>
<name>A0ABW8ALN0_9ACTN</name>
<dbReference type="EMBL" id="JBITLV010000002">
    <property type="protein sequence ID" value="MFI7587274.1"/>
    <property type="molecule type" value="Genomic_DNA"/>
</dbReference>
<protein>
    <recommendedName>
        <fullName evidence="3">Aminoacyl-tRNA hydrolase</fullName>
    </recommendedName>
</protein>
<sequence>MGERDDVPWAMQLAFADERDRDGAGRPTHYAVCEAVASAVVTLLSDPRAVDGEWSAAVKHWSDLAIRKVVRRGRGVKFAAVRALPGVEVSHRGALVRAFVPGPVSEVAPEIAKLQVGGTDQPDRGTPSEPVPGGLTIALTPAVTMTTGKAAAQSGHAAQLAWWQMPADVRARWEASGWAVRVISPAPDAWDRLVKAAPVAVRDAGFTEVPPGTKTAIAWWPGSGLADDGTRLERDGGRPGWLGRLFGR</sequence>
<evidence type="ECO:0000313" key="2">
    <source>
        <dbReference type="Proteomes" id="UP001612915"/>
    </source>
</evidence>
<gene>
    <name evidence="1" type="ORF">ACIB24_09390</name>
</gene>